<dbReference type="AlphaFoldDB" id="A0A5C4MZT6"/>
<accession>A0A5C4MZT6</accession>
<keyword evidence="2" id="KW-0732">Signal</keyword>
<feature type="chain" id="PRO_5022870684" description="HdeA/HdeB family protein" evidence="2">
    <location>
        <begin position="21"/>
        <end position="145"/>
    </location>
</feature>
<feature type="signal peptide" evidence="2">
    <location>
        <begin position="1"/>
        <end position="20"/>
    </location>
</feature>
<feature type="region of interest" description="Disordered" evidence="1">
    <location>
        <begin position="83"/>
        <end position="121"/>
    </location>
</feature>
<evidence type="ECO:0000256" key="1">
    <source>
        <dbReference type="SAM" id="MobiDB-lite"/>
    </source>
</evidence>
<organism evidence="3 4">
    <name type="scientific">Rubellimicrobium rubrum</name>
    <dbReference type="NCBI Taxonomy" id="2585369"/>
    <lineage>
        <taxon>Bacteria</taxon>
        <taxon>Pseudomonadati</taxon>
        <taxon>Pseudomonadota</taxon>
        <taxon>Alphaproteobacteria</taxon>
        <taxon>Rhodobacterales</taxon>
        <taxon>Roseobacteraceae</taxon>
        <taxon>Rubellimicrobium</taxon>
    </lineage>
</organism>
<reference evidence="3 4" key="1">
    <citation type="submission" date="2019-06" db="EMBL/GenBank/DDBJ databases">
        <title>YIM 131921 draft genome.</title>
        <authorList>
            <person name="Jiang L."/>
        </authorList>
    </citation>
    <scope>NUCLEOTIDE SEQUENCE [LARGE SCALE GENOMIC DNA]</scope>
    <source>
        <strain evidence="3 4">YIM 131921</strain>
    </source>
</reference>
<proteinExistence type="predicted"/>
<dbReference type="Proteomes" id="UP000305887">
    <property type="component" value="Unassembled WGS sequence"/>
</dbReference>
<keyword evidence="4" id="KW-1185">Reference proteome</keyword>
<evidence type="ECO:0008006" key="5">
    <source>
        <dbReference type="Google" id="ProtNLM"/>
    </source>
</evidence>
<comment type="caution">
    <text evidence="3">The sequence shown here is derived from an EMBL/GenBank/DDBJ whole genome shotgun (WGS) entry which is preliminary data.</text>
</comment>
<evidence type="ECO:0000313" key="4">
    <source>
        <dbReference type="Proteomes" id="UP000305887"/>
    </source>
</evidence>
<evidence type="ECO:0000256" key="2">
    <source>
        <dbReference type="SAM" id="SignalP"/>
    </source>
</evidence>
<dbReference type="EMBL" id="VDFU01000003">
    <property type="protein sequence ID" value="TNC51833.1"/>
    <property type="molecule type" value="Genomic_DNA"/>
</dbReference>
<protein>
    <recommendedName>
        <fullName evidence="5">HdeA/HdeB family protein</fullName>
    </recommendedName>
</protein>
<dbReference type="RefSeq" id="WP_139075255.1">
    <property type="nucleotide sequence ID" value="NZ_VDFU01000003.1"/>
</dbReference>
<gene>
    <name evidence="3" type="ORF">FHG66_03195</name>
</gene>
<sequence>MKLLIQLTALFGVFATAVFAQDATPDYATMTCADFLTRDGAAQMATMVSLRAAMNGAVAGAKRAATTGSDATAVNVTGDAAEDGMEAAPVADTASVGADTAADATQSGETGAASPHLSAMRTSCENAPDTLAVDAITAANATVAS</sequence>
<evidence type="ECO:0000313" key="3">
    <source>
        <dbReference type="EMBL" id="TNC51833.1"/>
    </source>
</evidence>
<name>A0A5C4MZT6_9RHOB</name>